<dbReference type="Proteomes" id="UP000233491">
    <property type="component" value="Unassembled WGS sequence"/>
</dbReference>
<dbReference type="AlphaFoldDB" id="A0A1I4QST0"/>
<dbReference type="OrthoDB" id="9810372at2"/>
<dbReference type="Pfam" id="PF00480">
    <property type="entry name" value="ROK"/>
    <property type="match status" value="1"/>
</dbReference>
<accession>A0A1I4QST0</accession>
<dbReference type="GO" id="GO:0016301">
    <property type="term" value="F:kinase activity"/>
    <property type="evidence" value="ECO:0007669"/>
    <property type="project" value="UniProtKB-KW"/>
</dbReference>
<dbReference type="PANTHER" id="PTHR18964:SF149">
    <property type="entry name" value="BIFUNCTIONAL UDP-N-ACETYLGLUCOSAMINE 2-EPIMERASE_N-ACETYLMANNOSAMINE KINASE"/>
    <property type="match status" value="1"/>
</dbReference>
<name>A0A1I4QST0_9HYPH</name>
<evidence type="ECO:0000256" key="1">
    <source>
        <dbReference type="ARBA" id="ARBA00006479"/>
    </source>
</evidence>
<keyword evidence="2" id="KW-0808">Transferase</keyword>
<dbReference type="InterPro" id="IPR049874">
    <property type="entry name" value="ROK_cs"/>
</dbReference>
<keyword evidence="3" id="KW-1185">Reference proteome</keyword>
<dbReference type="CDD" id="cd24057">
    <property type="entry name" value="ASKHA_NBD_ROK_NAGK"/>
    <property type="match status" value="1"/>
</dbReference>
<comment type="caution">
    <text evidence="2">The sequence shown here is derived from an EMBL/GenBank/DDBJ whole genome shotgun (WGS) entry which is preliminary data.</text>
</comment>
<dbReference type="PROSITE" id="PS01125">
    <property type="entry name" value="ROK"/>
    <property type="match status" value="1"/>
</dbReference>
<reference evidence="2 3" key="1">
    <citation type="submission" date="2017-12" db="EMBL/GenBank/DDBJ databases">
        <title>Anaerobic carbon monoxide metabolism by Pleomorphomonas carboxyditropha sp. nov., a new mesophilic hydrogenogenic carboxidotroph.</title>
        <authorList>
            <person name="Esquivel-Elizondo S."/>
            <person name="Krajmalnik-Brown R."/>
        </authorList>
    </citation>
    <scope>NUCLEOTIDE SEQUENCE [LARGE SCALE GENOMIC DNA]</scope>
    <source>
        <strain evidence="2 3">R5-392</strain>
    </source>
</reference>
<evidence type="ECO:0000313" key="2">
    <source>
        <dbReference type="EMBL" id="PKR90446.1"/>
    </source>
</evidence>
<dbReference type="EMBL" id="PJNW01000002">
    <property type="protein sequence ID" value="PKR90446.1"/>
    <property type="molecule type" value="Genomic_DNA"/>
</dbReference>
<protein>
    <submittedName>
        <fullName evidence="2">N-acetylglucosamine kinase</fullName>
    </submittedName>
</protein>
<evidence type="ECO:0000313" key="3">
    <source>
        <dbReference type="Proteomes" id="UP000233491"/>
    </source>
</evidence>
<organism evidence="2 3">
    <name type="scientific">Pleomorphomonas diazotrophica</name>
    <dbReference type="NCBI Taxonomy" id="1166257"/>
    <lineage>
        <taxon>Bacteria</taxon>
        <taxon>Pseudomonadati</taxon>
        <taxon>Pseudomonadota</taxon>
        <taxon>Alphaproteobacteria</taxon>
        <taxon>Hyphomicrobiales</taxon>
        <taxon>Pleomorphomonadaceae</taxon>
        <taxon>Pleomorphomonas</taxon>
    </lineage>
</organism>
<dbReference type="Gene3D" id="3.30.420.40">
    <property type="match status" value="2"/>
</dbReference>
<sequence>MVIAFDIGGTKIAAARVGADRTANEIGRLPTPIRDYDAFCMAIGDLAGPGGEPIGISIAGVVDPRDGRLTVANIPCADGKPLAADLEARLGRRVGVLNDAKAFALAEATVGLGKGHASVFAVIIGTGIGGAFVLNGRLVMGSTGSAGEWGHGPAAATRTGATLPNVRCGCGQPGCVDTIGGARGLERLHQHLSGVEADSPAILTAWQQGDPDAVRTLDVYLDVVGGALANTVNILDPDIVPIGGGLARNAALIAAIDAEVRARTLGKRLTPLCLPTETGPEKGLIGAALHVSDTPPS</sequence>
<proteinExistence type="inferred from homology"/>
<dbReference type="InterPro" id="IPR000600">
    <property type="entry name" value="ROK"/>
</dbReference>
<keyword evidence="2" id="KW-0418">Kinase</keyword>
<dbReference type="PANTHER" id="PTHR18964">
    <property type="entry name" value="ROK (REPRESSOR, ORF, KINASE) FAMILY"/>
    <property type="match status" value="1"/>
</dbReference>
<dbReference type="InterPro" id="IPR043129">
    <property type="entry name" value="ATPase_NBD"/>
</dbReference>
<comment type="similarity">
    <text evidence="1">Belongs to the ROK (NagC/XylR) family.</text>
</comment>
<dbReference type="RefSeq" id="WP_101287540.1">
    <property type="nucleotide sequence ID" value="NZ_FOUQ01000001.1"/>
</dbReference>
<gene>
    <name evidence="2" type="ORF">CXZ10_03480</name>
</gene>
<dbReference type="SUPFAM" id="SSF53067">
    <property type="entry name" value="Actin-like ATPase domain"/>
    <property type="match status" value="1"/>
</dbReference>